<evidence type="ECO:0000259" key="14">
    <source>
        <dbReference type="Pfam" id="PF01113"/>
    </source>
</evidence>
<dbReference type="Proteomes" id="UP000321168">
    <property type="component" value="Unassembled WGS sequence"/>
</dbReference>
<evidence type="ECO:0000256" key="12">
    <source>
        <dbReference type="ARBA" id="ARBA00049396"/>
    </source>
</evidence>
<comment type="caution">
    <text evidence="13">Was originally thought to be a dihydrodipicolinate reductase (DHDPR), catalyzing the conversion of dihydrodipicolinate to tetrahydrodipicolinate. However, it was shown in E.coli that the substrate of the enzymatic reaction is not dihydrodipicolinate (DHDP) but in fact (2S,4S)-4-hydroxy-2,3,4,5-tetrahydrodipicolinic acid (HTPA), the product released by the DapA-catalyzed reaction.</text>
</comment>
<evidence type="ECO:0000256" key="5">
    <source>
        <dbReference type="ARBA" id="ARBA00022915"/>
    </source>
</evidence>
<evidence type="ECO:0000256" key="3">
    <source>
        <dbReference type="ARBA" id="ARBA00022605"/>
    </source>
</evidence>
<evidence type="ECO:0000256" key="4">
    <source>
        <dbReference type="ARBA" id="ARBA00022857"/>
    </source>
</evidence>
<name>A0A5C6UXU9_9FLAO</name>
<proteinExistence type="inferred from homology"/>
<accession>A0A5C6UXU9</accession>
<dbReference type="GO" id="GO:0009089">
    <property type="term" value="P:lysine biosynthetic process via diaminopimelate"/>
    <property type="evidence" value="ECO:0007669"/>
    <property type="project" value="UniProtKB-UniRule"/>
</dbReference>
<evidence type="ECO:0000313" key="17">
    <source>
        <dbReference type="Proteomes" id="UP000321168"/>
    </source>
</evidence>
<organism evidence="16 17">
    <name type="scientific">Luteibaculum oceani</name>
    <dbReference type="NCBI Taxonomy" id="1294296"/>
    <lineage>
        <taxon>Bacteria</taxon>
        <taxon>Pseudomonadati</taxon>
        <taxon>Bacteroidota</taxon>
        <taxon>Flavobacteriia</taxon>
        <taxon>Flavobacteriales</taxon>
        <taxon>Luteibaculaceae</taxon>
        <taxon>Luteibaculum</taxon>
    </lineage>
</organism>
<evidence type="ECO:0000256" key="11">
    <source>
        <dbReference type="ARBA" id="ARBA00049080"/>
    </source>
</evidence>
<dbReference type="InterPro" id="IPR000846">
    <property type="entry name" value="DapB_N"/>
</dbReference>
<reference evidence="16 17" key="1">
    <citation type="submission" date="2019-08" db="EMBL/GenBank/DDBJ databases">
        <title>Genome of Luteibaculum oceani JCM 18817.</title>
        <authorList>
            <person name="Bowman J.P."/>
        </authorList>
    </citation>
    <scope>NUCLEOTIDE SEQUENCE [LARGE SCALE GENOMIC DNA]</scope>
    <source>
        <strain evidence="16 17">JCM 18817</strain>
    </source>
</reference>
<comment type="caution">
    <text evidence="16">The sequence shown here is derived from an EMBL/GenBank/DDBJ whole genome shotgun (WGS) entry which is preliminary data.</text>
</comment>
<evidence type="ECO:0000259" key="15">
    <source>
        <dbReference type="Pfam" id="PF05173"/>
    </source>
</evidence>
<keyword evidence="7 13" id="KW-0520">NAD</keyword>
<dbReference type="GO" id="GO:0051287">
    <property type="term" value="F:NAD binding"/>
    <property type="evidence" value="ECO:0007669"/>
    <property type="project" value="UniProtKB-UniRule"/>
</dbReference>
<feature type="domain" description="Dihydrodipicolinate reductase C-terminal" evidence="15">
    <location>
        <begin position="111"/>
        <end position="244"/>
    </location>
</feature>
<evidence type="ECO:0000256" key="10">
    <source>
        <dbReference type="ARBA" id="ARBA00038983"/>
    </source>
</evidence>
<dbReference type="Pfam" id="PF05173">
    <property type="entry name" value="DapB_C"/>
    <property type="match status" value="1"/>
</dbReference>
<protein>
    <recommendedName>
        <fullName evidence="10 13">4-hydroxy-tetrahydrodipicolinate reductase</fullName>
        <shortName evidence="13">HTPA reductase</shortName>
        <ecNumber evidence="10 13">1.17.1.8</ecNumber>
    </recommendedName>
</protein>
<keyword evidence="8 13" id="KW-0457">Lysine biosynthesis</keyword>
<comment type="caution">
    <text evidence="13">Lacks conserved residue(s) required for the propagation of feature annotation.</text>
</comment>
<feature type="binding site" evidence="13">
    <location>
        <begin position="150"/>
        <end position="151"/>
    </location>
    <ligand>
        <name>(S)-2,3,4,5-tetrahydrodipicolinate</name>
        <dbReference type="ChEBI" id="CHEBI:16845"/>
    </ligand>
</feature>
<feature type="active site" description="Proton donor" evidence="13">
    <location>
        <position position="144"/>
    </location>
</feature>
<evidence type="ECO:0000256" key="2">
    <source>
        <dbReference type="ARBA" id="ARBA00022490"/>
    </source>
</evidence>
<dbReference type="CDD" id="cd02274">
    <property type="entry name" value="DHDPR_N"/>
    <property type="match status" value="1"/>
</dbReference>
<dbReference type="PANTHER" id="PTHR20836:SF0">
    <property type="entry name" value="4-HYDROXY-TETRAHYDRODIPICOLINATE REDUCTASE 1, CHLOROPLASTIC-RELATED"/>
    <property type="match status" value="1"/>
</dbReference>
<dbReference type="EC" id="1.17.1.8" evidence="10 13"/>
<evidence type="ECO:0000256" key="6">
    <source>
        <dbReference type="ARBA" id="ARBA00023002"/>
    </source>
</evidence>
<gene>
    <name evidence="13 16" type="primary">dapB</name>
    <name evidence="16" type="ORF">FRX97_09415</name>
</gene>
<keyword evidence="5 13" id="KW-0220">Diaminopimelate biosynthesis</keyword>
<keyword evidence="17" id="KW-1185">Reference proteome</keyword>
<comment type="pathway">
    <text evidence="9 13">Amino-acid biosynthesis; L-lysine biosynthesis via DAP pathway; (S)-tetrahydrodipicolinate from L-aspartate: step 4/4.</text>
</comment>
<dbReference type="SUPFAM" id="SSF55347">
    <property type="entry name" value="Glyceraldehyde-3-phosphate dehydrogenase-like, C-terminal domain"/>
    <property type="match status" value="1"/>
</dbReference>
<dbReference type="NCBIfam" id="TIGR00036">
    <property type="entry name" value="dapB"/>
    <property type="match status" value="1"/>
</dbReference>
<keyword evidence="4 13" id="KW-0521">NADP</keyword>
<keyword evidence="2 13" id="KW-0963">Cytoplasm</keyword>
<feature type="domain" description="Dihydrodipicolinate reductase N-terminal" evidence="14">
    <location>
        <begin position="7"/>
        <end position="108"/>
    </location>
</feature>
<comment type="function">
    <text evidence="13">Catalyzes the conversion of 4-hydroxy-tetrahydrodipicolinate (HTPA) to tetrahydrodipicolinate.</text>
</comment>
<dbReference type="Gene3D" id="3.30.360.10">
    <property type="entry name" value="Dihydrodipicolinate Reductase, domain 2"/>
    <property type="match status" value="1"/>
</dbReference>
<comment type="similarity">
    <text evidence="1 13">Belongs to the DapB family.</text>
</comment>
<feature type="binding site" evidence="13">
    <location>
        <position position="141"/>
    </location>
    <ligand>
        <name>(S)-2,3,4,5-tetrahydrodipicolinate</name>
        <dbReference type="ChEBI" id="CHEBI:16845"/>
    </ligand>
</feature>
<dbReference type="HAMAP" id="MF_00102">
    <property type="entry name" value="DapB"/>
    <property type="match status" value="1"/>
</dbReference>
<comment type="catalytic activity">
    <reaction evidence="11 13">
        <text>(S)-2,3,4,5-tetrahydrodipicolinate + NADP(+) + H2O = (2S,4S)-4-hydroxy-2,3,4,5-tetrahydrodipicolinate + NADPH + H(+)</text>
        <dbReference type="Rhea" id="RHEA:35331"/>
        <dbReference type="ChEBI" id="CHEBI:15377"/>
        <dbReference type="ChEBI" id="CHEBI:15378"/>
        <dbReference type="ChEBI" id="CHEBI:16845"/>
        <dbReference type="ChEBI" id="CHEBI:57783"/>
        <dbReference type="ChEBI" id="CHEBI:58349"/>
        <dbReference type="ChEBI" id="CHEBI:67139"/>
        <dbReference type="EC" id="1.17.1.8"/>
    </reaction>
</comment>
<dbReference type="Pfam" id="PF01113">
    <property type="entry name" value="DapB_N"/>
    <property type="match status" value="1"/>
</dbReference>
<keyword evidence="6 13" id="KW-0560">Oxidoreductase</keyword>
<feature type="binding site" evidence="13">
    <location>
        <position position="36"/>
    </location>
    <ligand>
        <name>NAD(+)</name>
        <dbReference type="ChEBI" id="CHEBI:57540"/>
    </ligand>
</feature>
<dbReference type="GO" id="GO:0050661">
    <property type="term" value="F:NADP binding"/>
    <property type="evidence" value="ECO:0007669"/>
    <property type="project" value="UniProtKB-UniRule"/>
</dbReference>
<dbReference type="OrthoDB" id="9790352at2"/>
<dbReference type="GO" id="GO:0005829">
    <property type="term" value="C:cytosol"/>
    <property type="evidence" value="ECO:0007669"/>
    <property type="project" value="TreeGrafter"/>
</dbReference>
<evidence type="ECO:0000256" key="13">
    <source>
        <dbReference type="HAMAP-Rule" id="MF_00102"/>
    </source>
</evidence>
<comment type="subcellular location">
    <subcellularLocation>
        <location evidence="13">Cytoplasm</location>
    </subcellularLocation>
</comment>
<feature type="binding site" evidence="13">
    <location>
        <begin position="80"/>
        <end position="82"/>
    </location>
    <ligand>
        <name>NAD(+)</name>
        <dbReference type="ChEBI" id="CHEBI:57540"/>
    </ligand>
</feature>
<dbReference type="AlphaFoldDB" id="A0A5C6UXU9"/>
<keyword evidence="3 13" id="KW-0028">Amino-acid biosynthesis</keyword>
<dbReference type="SUPFAM" id="SSF51735">
    <property type="entry name" value="NAD(P)-binding Rossmann-fold domains"/>
    <property type="match status" value="1"/>
</dbReference>
<dbReference type="PROSITE" id="PS01298">
    <property type="entry name" value="DAPB"/>
    <property type="match status" value="1"/>
</dbReference>
<dbReference type="InterPro" id="IPR023940">
    <property type="entry name" value="DHDPR_bac"/>
</dbReference>
<dbReference type="InterPro" id="IPR022663">
    <property type="entry name" value="DapB_C"/>
</dbReference>
<evidence type="ECO:0000256" key="7">
    <source>
        <dbReference type="ARBA" id="ARBA00023027"/>
    </source>
</evidence>
<evidence type="ECO:0000313" key="16">
    <source>
        <dbReference type="EMBL" id="TXC77071.1"/>
    </source>
</evidence>
<dbReference type="InterPro" id="IPR022664">
    <property type="entry name" value="DapB_N_CS"/>
</dbReference>
<comment type="subunit">
    <text evidence="13">Homotetramer.</text>
</comment>
<feature type="active site" description="Proton donor/acceptor" evidence="13">
    <location>
        <position position="140"/>
    </location>
</feature>
<sequence length="248" mass="27073">MSNPSYKIALIGYGKMGKTIEQLAISMGHNIVAKFDSNNPLTEEKLLASSADFAIEFTRPEAAAENISICAKAQVPVAVGTTGWLNKLPEVKATLEANSSKMLYASNFSIGVNILFEINRKLASIMSSFPEYGVEIEEVHHTQKLDAPSGTAISLAEGILDNIPDLNGWSLHENLKEDADDIPIKAIRQDDVKGIHHVTYTSSIDKIEISHEAFNRNGFAQGSILAGIFLCKQKEAGVYTIKDFFKSL</sequence>
<dbReference type="GO" id="GO:0016726">
    <property type="term" value="F:oxidoreductase activity, acting on CH or CH2 groups, NAD or NADP as acceptor"/>
    <property type="evidence" value="ECO:0007669"/>
    <property type="project" value="UniProtKB-UniRule"/>
</dbReference>
<dbReference type="PANTHER" id="PTHR20836">
    <property type="entry name" value="DIHYDRODIPICOLINATE REDUCTASE"/>
    <property type="match status" value="1"/>
</dbReference>
<feature type="binding site" evidence="13">
    <location>
        <begin position="105"/>
        <end position="108"/>
    </location>
    <ligand>
        <name>NAD(+)</name>
        <dbReference type="ChEBI" id="CHEBI:57540"/>
    </ligand>
</feature>
<evidence type="ECO:0000256" key="1">
    <source>
        <dbReference type="ARBA" id="ARBA00006642"/>
    </source>
</evidence>
<dbReference type="PIRSF" id="PIRSF000161">
    <property type="entry name" value="DHPR"/>
    <property type="match status" value="1"/>
</dbReference>
<dbReference type="GO" id="GO:0008839">
    <property type="term" value="F:4-hydroxy-tetrahydrodipicolinate reductase"/>
    <property type="evidence" value="ECO:0007669"/>
    <property type="project" value="UniProtKB-UniRule"/>
</dbReference>
<dbReference type="GO" id="GO:0019877">
    <property type="term" value="P:diaminopimelate biosynthetic process"/>
    <property type="evidence" value="ECO:0007669"/>
    <property type="project" value="UniProtKB-UniRule"/>
</dbReference>
<comment type="catalytic activity">
    <reaction evidence="12 13">
        <text>(S)-2,3,4,5-tetrahydrodipicolinate + NAD(+) + H2O = (2S,4S)-4-hydroxy-2,3,4,5-tetrahydrodipicolinate + NADH + H(+)</text>
        <dbReference type="Rhea" id="RHEA:35323"/>
        <dbReference type="ChEBI" id="CHEBI:15377"/>
        <dbReference type="ChEBI" id="CHEBI:15378"/>
        <dbReference type="ChEBI" id="CHEBI:16845"/>
        <dbReference type="ChEBI" id="CHEBI:57540"/>
        <dbReference type="ChEBI" id="CHEBI:57945"/>
        <dbReference type="ChEBI" id="CHEBI:67139"/>
        <dbReference type="EC" id="1.17.1.8"/>
    </reaction>
</comment>
<evidence type="ECO:0000256" key="9">
    <source>
        <dbReference type="ARBA" id="ARBA00037922"/>
    </source>
</evidence>
<dbReference type="UniPathway" id="UPA00034">
    <property type="reaction ID" value="UER00018"/>
</dbReference>
<dbReference type="Gene3D" id="3.40.50.720">
    <property type="entry name" value="NAD(P)-binding Rossmann-like Domain"/>
    <property type="match status" value="1"/>
</dbReference>
<dbReference type="RefSeq" id="WP_147014959.1">
    <property type="nucleotide sequence ID" value="NZ_VORB01000008.1"/>
</dbReference>
<dbReference type="InterPro" id="IPR036291">
    <property type="entry name" value="NAD(P)-bd_dom_sf"/>
</dbReference>
<dbReference type="EMBL" id="VORB01000008">
    <property type="protein sequence ID" value="TXC77071.1"/>
    <property type="molecule type" value="Genomic_DNA"/>
</dbReference>
<evidence type="ECO:0000256" key="8">
    <source>
        <dbReference type="ARBA" id="ARBA00023154"/>
    </source>
</evidence>